<dbReference type="CDD" id="cd01026">
    <property type="entry name" value="TOPRIM_OLD"/>
    <property type="match status" value="1"/>
</dbReference>
<proteinExistence type="predicted"/>
<keyword evidence="3" id="KW-0255">Endonuclease</keyword>
<dbReference type="Gene3D" id="3.40.50.300">
    <property type="entry name" value="P-loop containing nucleotide triphosphate hydrolases"/>
    <property type="match status" value="1"/>
</dbReference>
<keyword evidence="3" id="KW-0378">Hydrolase</keyword>
<comment type="caution">
    <text evidence="3">The sequence shown here is derived from an EMBL/GenBank/DDBJ whole genome shotgun (WGS) entry which is preliminary data.</text>
</comment>
<dbReference type="PANTHER" id="PTHR43581:SF2">
    <property type="entry name" value="EXCINUCLEASE ATPASE SUBUNIT"/>
    <property type="match status" value="1"/>
</dbReference>
<evidence type="ECO:0000259" key="1">
    <source>
        <dbReference type="Pfam" id="PF13175"/>
    </source>
</evidence>
<dbReference type="EMBL" id="JACHLD010000006">
    <property type="protein sequence ID" value="MBB4803534.1"/>
    <property type="molecule type" value="Genomic_DNA"/>
</dbReference>
<name>A0A7W7IZN7_9FLAO</name>
<dbReference type="InterPro" id="IPR041685">
    <property type="entry name" value="AAA_GajA/Old/RecF-like"/>
</dbReference>
<evidence type="ECO:0000259" key="2">
    <source>
        <dbReference type="Pfam" id="PF20469"/>
    </source>
</evidence>
<feature type="domain" description="Endonuclease GajA/Old nuclease/RecF-like AAA" evidence="1">
    <location>
        <begin position="1"/>
        <end position="398"/>
    </location>
</feature>
<dbReference type="Pfam" id="PF13175">
    <property type="entry name" value="AAA_15"/>
    <property type="match status" value="1"/>
</dbReference>
<dbReference type="InterPro" id="IPR027417">
    <property type="entry name" value="P-loop_NTPase"/>
</dbReference>
<organism evidence="3 4">
    <name type="scientific">Flavobacterium nitrogenifigens</name>
    <dbReference type="NCBI Taxonomy" id="1617283"/>
    <lineage>
        <taxon>Bacteria</taxon>
        <taxon>Pseudomonadati</taxon>
        <taxon>Bacteroidota</taxon>
        <taxon>Flavobacteriia</taxon>
        <taxon>Flavobacteriales</taxon>
        <taxon>Flavobacteriaceae</taxon>
        <taxon>Flavobacterium</taxon>
    </lineage>
</organism>
<dbReference type="Pfam" id="PF20469">
    <property type="entry name" value="OLD-like_TOPRIM"/>
    <property type="match status" value="1"/>
</dbReference>
<sequence length="755" mass="84347">MKIKTIEIGNFRLLKKVVLSLEDYTTVVVGRNNSGKTSLTEIFRRLIGDKNPTFSLFDFSISSIEGFKSALQKKLSGANDQEIRADIPSIEIKITIEYPIDAEDLGALSDFIIDLNVASNTAVILVQYTLKDGKLDNLFEGTTDDSAESIAAFLKSLREKIPNLFEAKIFAQDPNDETNVAAMDHSKFKAVIGAGFINAQRGLDDVTHSEKDVLGKVLSQLFKTSKSDSAPEDMKEKSEALQVIIDEIQEKVDTDFNGKLDKLLPALALFGYPGLADPNLSTETRLDVSNILDSHTKIRYNQGDNLFLPETYNGLGSRNLIYILFQLFEFFRQYQSRPVSNSLDIIFIEEPEAHLHPQMQQIFIKKLYEIAEEFSNVLNEGKPWPVQFVVTTHSTHIANEAEFEAIRYFLTSNNEQRETTIKDLRKEFRADELQVDKEFLHKYLTLTKCDLYFADKAILIEGIAERLMMPLLISKSDALTKAKLTVNPSTDIVIDEEDLKDTVTREIRAQLPDTEKEAEKDTNAPEAISTHEVPITAAEAVDNASLDETTLSVEDCPTLETQYISVIEVGGAYAHHFYKFLDFLELRCLVITDIDAVVSTVKDNKTSYPGSIVSEGTHSSNAGIKNWFAPGTAGYYPMADCLAKTADQKVAGSRRIAYQIPEDGLIGCGRSFEEALILANRDLFAVTGASISEIEKFADDNAPDNKNKSGFALEYGLEKTDWKAPKYIVEGLQWLALRPNKPSQEVEEAIVELVQ</sequence>
<dbReference type="InterPro" id="IPR034139">
    <property type="entry name" value="TOPRIM_OLD"/>
</dbReference>
<evidence type="ECO:0000313" key="4">
    <source>
        <dbReference type="Proteomes" id="UP000561681"/>
    </source>
</evidence>
<feature type="domain" description="OLD protein-like TOPRIM" evidence="2">
    <location>
        <begin position="557"/>
        <end position="595"/>
    </location>
</feature>
<dbReference type="RefSeq" id="WP_244284431.1">
    <property type="nucleotide sequence ID" value="NZ_JACHLD010000006.1"/>
</dbReference>
<evidence type="ECO:0000313" key="3">
    <source>
        <dbReference type="EMBL" id="MBB4803534.1"/>
    </source>
</evidence>
<dbReference type="AlphaFoldDB" id="A0A7W7IZN7"/>
<keyword evidence="4" id="KW-1185">Reference proteome</keyword>
<reference evidence="3 4" key="1">
    <citation type="submission" date="2020-08" db="EMBL/GenBank/DDBJ databases">
        <title>Functional genomics of gut bacteria from endangered species of beetles.</title>
        <authorList>
            <person name="Carlos-Shanley C."/>
        </authorList>
    </citation>
    <scope>NUCLEOTIDE SEQUENCE [LARGE SCALE GENOMIC DNA]</scope>
    <source>
        <strain evidence="3 4">S00142</strain>
    </source>
</reference>
<keyword evidence="3" id="KW-0540">Nuclease</keyword>
<dbReference type="Proteomes" id="UP000561681">
    <property type="component" value="Unassembled WGS sequence"/>
</dbReference>
<protein>
    <submittedName>
        <fullName evidence="3">Putative ATP-dependent endonuclease of OLD family</fullName>
    </submittedName>
</protein>
<dbReference type="GO" id="GO:0004519">
    <property type="term" value="F:endonuclease activity"/>
    <property type="evidence" value="ECO:0007669"/>
    <property type="project" value="UniProtKB-KW"/>
</dbReference>
<dbReference type="PANTHER" id="PTHR43581">
    <property type="entry name" value="ATP/GTP PHOSPHATASE"/>
    <property type="match status" value="1"/>
</dbReference>
<gene>
    <name evidence="3" type="ORF">HNP37_003609</name>
</gene>
<accession>A0A7W7IZN7</accession>
<dbReference type="InterPro" id="IPR051396">
    <property type="entry name" value="Bact_Antivir_Def_Nuclease"/>
</dbReference>
<dbReference type="SUPFAM" id="SSF52540">
    <property type="entry name" value="P-loop containing nucleoside triphosphate hydrolases"/>
    <property type="match status" value="1"/>
</dbReference>